<dbReference type="PANTHER" id="PTHR22916">
    <property type="entry name" value="GLYCOSYLTRANSFERASE"/>
    <property type="match status" value="1"/>
</dbReference>
<dbReference type="EC" id="2.4.-.-" evidence="2"/>
<evidence type="ECO:0000313" key="2">
    <source>
        <dbReference type="EMBL" id="UXY21000.1"/>
    </source>
</evidence>
<evidence type="ECO:0000313" key="3">
    <source>
        <dbReference type="Proteomes" id="UP001061298"/>
    </source>
</evidence>
<dbReference type="InterPro" id="IPR029044">
    <property type="entry name" value="Nucleotide-diphossugar_trans"/>
</dbReference>
<dbReference type="Proteomes" id="UP001061298">
    <property type="component" value="Chromosome"/>
</dbReference>
<keyword evidence="2" id="KW-0808">Transferase</keyword>
<proteinExistence type="predicted"/>
<organism evidence="2 3">
    <name type="scientific">Streptomyces cynarae</name>
    <dbReference type="NCBI Taxonomy" id="2981134"/>
    <lineage>
        <taxon>Bacteria</taxon>
        <taxon>Bacillati</taxon>
        <taxon>Actinomycetota</taxon>
        <taxon>Actinomycetes</taxon>
        <taxon>Kitasatosporales</taxon>
        <taxon>Streptomycetaceae</taxon>
        <taxon>Streptomyces</taxon>
    </lineage>
</organism>
<dbReference type="SUPFAM" id="SSF53448">
    <property type="entry name" value="Nucleotide-diphospho-sugar transferases"/>
    <property type="match status" value="1"/>
</dbReference>
<gene>
    <name evidence="2" type="ORF">N8I84_21650</name>
</gene>
<dbReference type="Gene3D" id="3.90.550.10">
    <property type="entry name" value="Spore Coat Polysaccharide Biosynthesis Protein SpsA, Chain A"/>
    <property type="match status" value="1"/>
</dbReference>
<protein>
    <submittedName>
        <fullName evidence="2">Glycosyltransferase</fullName>
        <ecNumber evidence="2">2.4.-.-</ecNumber>
    </submittedName>
</protein>
<dbReference type="RefSeq" id="WP_263231035.1">
    <property type="nucleotide sequence ID" value="NZ_CP106793.1"/>
</dbReference>
<accession>A0ABY6E314</accession>
<feature type="domain" description="Glycosyltransferase 2-like" evidence="1">
    <location>
        <begin position="11"/>
        <end position="161"/>
    </location>
</feature>
<sequence>MNRAVPRVRLVVPTTGRRPYYIRQCLDSIRRQSQPVEIVIVGPTAAASLLESLAMRYRCRFVAERATGLSNAVNQGWEGADADYLGWLGDDDLLAQGAVAVAIEELDRNAAAAMVYGRVRVIDAESNHIYTIRPGRLASWFIKYGQNFVWQPGSLYRRAALGKAGLLDPSLHYAMDYDLHLRLRQQGSLSYVPRLLASYRRHPEALTALNPDPYAERLIVMRRYLGPVARSLEGCWWPAAKYTCRAWGYAQILTGRREKPAPAS</sequence>
<keyword evidence="3" id="KW-1185">Reference proteome</keyword>
<keyword evidence="2" id="KW-0328">Glycosyltransferase</keyword>
<name>A0ABY6E314_9ACTN</name>
<dbReference type="EMBL" id="CP106793">
    <property type="protein sequence ID" value="UXY21000.1"/>
    <property type="molecule type" value="Genomic_DNA"/>
</dbReference>
<evidence type="ECO:0000259" key="1">
    <source>
        <dbReference type="Pfam" id="PF00535"/>
    </source>
</evidence>
<reference evidence="2" key="1">
    <citation type="submission" date="2022-10" db="EMBL/GenBank/DDBJ databases">
        <authorList>
            <person name="Mo P."/>
        </authorList>
    </citation>
    <scope>NUCLEOTIDE SEQUENCE</scope>
    <source>
        <strain evidence="2">HUAS 13-4</strain>
    </source>
</reference>
<dbReference type="GO" id="GO:0016757">
    <property type="term" value="F:glycosyltransferase activity"/>
    <property type="evidence" value="ECO:0007669"/>
    <property type="project" value="UniProtKB-KW"/>
</dbReference>
<dbReference type="PANTHER" id="PTHR22916:SF3">
    <property type="entry name" value="UDP-GLCNAC:BETAGAL BETA-1,3-N-ACETYLGLUCOSAMINYLTRANSFERASE-LIKE PROTEIN 1"/>
    <property type="match status" value="1"/>
</dbReference>
<dbReference type="InterPro" id="IPR001173">
    <property type="entry name" value="Glyco_trans_2-like"/>
</dbReference>
<dbReference type="Pfam" id="PF00535">
    <property type="entry name" value="Glycos_transf_2"/>
    <property type="match status" value="1"/>
</dbReference>